<dbReference type="EMBL" id="CAJMWX010000347">
    <property type="protein sequence ID" value="CAE6413806.1"/>
    <property type="molecule type" value="Genomic_DNA"/>
</dbReference>
<dbReference type="SMART" id="SM00636">
    <property type="entry name" value="Glyco_18"/>
    <property type="match status" value="1"/>
</dbReference>
<dbReference type="Proteomes" id="UP000663888">
    <property type="component" value="Unassembled WGS sequence"/>
</dbReference>
<feature type="non-terminal residue" evidence="10">
    <location>
        <position position="1"/>
    </location>
</feature>
<dbReference type="Pfam" id="PF00704">
    <property type="entry name" value="Glyco_hydro_18"/>
    <property type="match status" value="1"/>
</dbReference>
<organism evidence="10 11">
    <name type="scientific">Rhizoctonia solani</name>
    <dbReference type="NCBI Taxonomy" id="456999"/>
    <lineage>
        <taxon>Eukaryota</taxon>
        <taxon>Fungi</taxon>
        <taxon>Dikarya</taxon>
        <taxon>Basidiomycota</taxon>
        <taxon>Agaricomycotina</taxon>
        <taxon>Agaricomycetes</taxon>
        <taxon>Cantharellales</taxon>
        <taxon>Ceratobasidiaceae</taxon>
        <taxon>Rhizoctonia</taxon>
    </lineage>
</organism>
<dbReference type="GO" id="GO:0008061">
    <property type="term" value="F:chitin binding"/>
    <property type="evidence" value="ECO:0007669"/>
    <property type="project" value="InterPro"/>
</dbReference>
<dbReference type="PROSITE" id="PS01095">
    <property type="entry name" value="GH18_1"/>
    <property type="match status" value="1"/>
</dbReference>
<protein>
    <recommendedName>
        <fullName evidence="9">GH18 domain-containing protein</fullName>
    </recommendedName>
</protein>
<dbReference type="InterPro" id="IPR017853">
    <property type="entry name" value="GH"/>
</dbReference>
<gene>
    <name evidence="10" type="ORF">RDB_LOCUS14242</name>
</gene>
<dbReference type="AlphaFoldDB" id="A0A8H2X5H2"/>
<dbReference type="InterPro" id="IPR011583">
    <property type="entry name" value="Chitinase_II/V-like_cat"/>
</dbReference>
<keyword evidence="2 7" id="KW-0378">Hydrolase</keyword>
<dbReference type="PANTHER" id="PTHR11177:SF317">
    <property type="entry name" value="CHITINASE 12-RELATED"/>
    <property type="match status" value="1"/>
</dbReference>
<dbReference type="Gene3D" id="3.20.20.80">
    <property type="entry name" value="Glycosidases"/>
    <property type="match status" value="2"/>
</dbReference>
<comment type="similarity">
    <text evidence="8">Belongs to the glycosyl hydrolase 18 family.</text>
</comment>
<reference evidence="10" key="1">
    <citation type="submission" date="2021-01" db="EMBL/GenBank/DDBJ databases">
        <authorList>
            <person name="Kaushik A."/>
        </authorList>
    </citation>
    <scope>NUCLEOTIDE SEQUENCE</scope>
    <source>
        <strain evidence="10">AG4-R118</strain>
    </source>
</reference>
<dbReference type="GO" id="GO:0006032">
    <property type="term" value="P:chitin catabolic process"/>
    <property type="evidence" value="ECO:0007669"/>
    <property type="project" value="UniProtKB-KW"/>
</dbReference>
<dbReference type="SUPFAM" id="SSF51445">
    <property type="entry name" value="(Trans)glycosidases"/>
    <property type="match status" value="1"/>
</dbReference>
<evidence type="ECO:0000256" key="8">
    <source>
        <dbReference type="RuleBase" id="RU004453"/>
    </source>
</evidence>
<sequence>MTNKLSVGYFVNWGIYDRKFPPSALQVDTLTHILYAFANISPDGSVILSDKWADIEIHYPDDSWDEDQSSNLYGCFKQLYLLKKANRHLKVLLSIGGWSYSPALHPIVVDPHKRATFVETAVTLLEDLGLDGLDVDYEYPQDDEQAQGYVALLCELRLALDAHAQKKGTDYHFALTLFPSGKDYAGSWDSVAGHHSILESGSYDYRALPLPGAVTQIDSDRMPCWSYDPDTKEMITYDNEETAAAKGQWIQDQGLGGAMFWELSGDKCPSQPDRSEMECGPGKDAAPGPSLVQVVADAMGGIFKGTGEESEGWNWL</sequence>
<dbReference type="InterPro" id="IPR001223">
    <property type="entry name" value="Glyco_hydro18_cat"/>
</dbReference>
<evidence type="ECO:0000256" key="6">
    <source>
        <dbReference type="ARBA" id="ARBA00023326"/>
    </source>
</evidence>
<keyword evidence="6" id="KW-0624">Polysaccharide degradation</keyword>
<dbReference type="PANTHER" id="PTHR11177">
    <property type="entry name" value="CHITINASE"/>
    <property type="match status" value="1"/>
</dbReference>
<name>A0A8H2X5H2_9AGAM</name>
<evidence type="ECO:0000313" key="10">
    <source>
        <dbReference type="EMBL" id="CAE6413806.1"/>
    </source>
</evidence>
<evidence type="ECO:0000256" key="2">
    <source>
        <dbReference type="ARBA" id="ARBA00022801"/>
    </source>
</evidence>
<evidence type="ECO:0000256" key="5">
    <source>
        <dbReference type="ARBA" id="ARBA00023295"/>
    </source>
</evidence>
<dbReference type="GO" id="GO:0000272">
    <property type="term" value="P:polysaccharide catabolic process"/>
    <property type="evidence" value="ECO:0007669"/>
    <property type="project" value="UniProtKB-KW"/>
</dbReference>
<keyword evidence="4" id="KW-0119">Carbohydrate metabolism</keyword>
<dbReference type="InterPro" id="IPR001579">
    <property type="entry name" value="Glyco_hydro_18_chit_AS"/>
</dbReference>
<evidence type="ECO:0000256" key="1">
    <source>
        <dbReference type="ARBA" id="ARBA00000822"/>
    </source>
</evidence>
<dbReference type="PROSITE" id="PS51910">
    <property type="entry name" value="GH18_2"/>
    <property type="match status" value="1"/>
</dbReference>
<evidence type="ECO:0000256" key="3">
    <source>
        <dbReference type="ARBA" id="ARBA00023024"/>
    </source>
</evidence>
<feature type="domain" description="GH18" evidence="9">
    <location>
        <begin position="4"/>
        <end position="280"/>
    </location>
</feature>
<evidence type="ECO:0000259" key="9">
    <source>
        <dbReference type="PROSITE" id="PS51910"/>
    </source>
</evidence>
<dbReference type="InterPro" id="IPR050314">
    <property type="entry name" value="Glycosyl_Hydrlase_18"/>
</dbReference>
<evidence type="ECO:0000313" key="11">
    <source>
        <dbReference type="Proteomes" id="UP000663888"/>
    </source>
</evidence>
<comment type="catalytic activity">
    <reaction evidence="1">
        <text>Random endo-hydrolysis of N-acetyl-beta-D-glucosaminide (1-&gt;4)-beta-linkages in chitin and chitodextrins.</text>
        <dbReference type="EC" id="3.2.1.14"/>
    </reaction>
</comment>
<dbReference type="GO" id="GO:0008843">
    <property type="term" value="F:endochitinase activity"/>
    <property type="evidence" value="ECO:0007669"/>
    <property type="project" value="UniProtKB-EC"/>
</dbReference>
<keyword evidence="3" id="KW-0146">Chitin degradation</keyword>
<evidence type="ECO:0000256" key="4">
    <source>
        <dbReference type="ARBA" id="ARBA00023277"/>
    </source>
</evidence>
<keyword evidence="5 7" id="KW-0326">Glycosidase</keyword>
<proteinExistence type="inferred from homology"/>
<accession>A0A8H2X5H2</accession>
<comment type="caution">
    <text evidence="10">The sequence shown here is derived from an EMBL/GenBank/DDBJ whole genome shotgun (WGS) entry which is preliminary data.</text>
</comment>
<evidence type="ECO:0000256" key="7">
    <source>
        <dbReference type="RuleBase" id="RU000489"/>
    </source>
</evidence>
<dbReference type="GO" id="GO:0005576">
    <property type="term" value="C:extracellular region"/>
    <property type="evidence" value="ECO:0007669"/>
    <property type="project" value="TreeGrafter"/>
</dbReference>